<accession>A0A7D4CDA2</accession>
<name>A0A7D4CDA2_9SPHN</name>
<gene>
    <name evidence="1" type="ORF">HQR01_08895</name>
</gene>
<evidence type="ECO:0000313" key="2">
    <source>
        <dbReference type="Proteomes" id="UP000504693"/>
    </source>
</evidence>
<organism evidence="1 2">
    <name type="scientific">Erythrobacter mangrovi</name>
    <dbReference type="NCBI Taxonomy" id="2739433"/>
    <lineage>
        <taxon>Bacteria</taxon>
        <taxon>Pseudomonadati</taxon>
        <taxon>Pseudomonadota</taxon>
        <taxon>Alphaproteobacteria</taxon>
        <taxon>Sphingomonadales</taxon>
        <taxon>Erythrobacteraceae</taxon>
        <taxon>Erythrobacter/Porphyrobacter group</taxon>
        <taxon>Erythrobacter</taxon>
    </lineage>
</organism>
<sequence length="99" mass="11596">MGMHARIPEQFAARAERRHWFNRTDAAELLDWLEDSGCRFIGMEVAEKRADGTWTLLDETLDLGRQTDNFEAVRLGRVFLSEYDGEGRMFEPVWQDMRA</sequence>
<dbReference type="EMBL" id="CP053921">
    <property type="protein sequence ID" value="QKG71469.1"/>
    <property type="molecule type" value="Genomic_DNA"/>
</dbReference>
<keyword evidence="2" id="KW-1185">Reference proteome</keyword>
<dbReference type="Proteomes" id="UP000504693">
    <property type="component" value="Chromosome"/>
</dbReference>
<dbReference type="KEGG" id="emv:HQR01_08895"/>
<evidence type="ECO:0000313" key="1">
    <source>
        <dbReference type="EMBL" id="QKG71469.1"/>
    </source>
</evidence>
<dbReference type="AlphaFoldDB" id="A0A7D4CDA2"/>
<dbReference type="RefSeq" id="WP_173214416.1">
    <property type="nucleotide sequence ID" value="NZ_CP053921.1"/>
</dbReference>
<proteinExistence type="predicted"/>
<reference evidence="1 2" key="1">
    <citation type="submission" date="2020-05" db="EMBL/GenBank/DDBJ databases">
        <title>Erythrobacter mangrovi sp. nov., isolated from rhizosphere soil of mangrove plant (Kandelia candel).</title>
        <authorList>
            <person name="Ye Y.H."/>
        </authorList>
    </citation>
    <scope>NUCLEOTIDE SEQUENCE [LARGE SCALE GENOMIC DNA]</scope>
    <source>
        <strain evidence="1 2">EB310</strain>
    </source>
</reference>
<protein>
    <submittedName>
        <fullName evidence="1">Uncharacterized protein</fullName>
    </submittedName>
</protein>